<name>A0A9N9HY19_9GLOM</name>
<proteinExistence type="predicted"/>
<dbReference type="AlphaFoldDB" id="A0A9N9HY19"/>
<organism evidence="1 2">
    <name type="scientific">Dentiscutata erythropus</name>
    <dbReference type="NCBI Taxonomy" id="1348616"/>
    <lineage>
        <taxon>Eukaryota</taxon>
        <taxon>Fungi</taxon>
        <taxon>Fungi incertae sedis</taxon>
        <taxon>Mucoromycota</taxon>
        <taxon>Glomeromycotina</taxon>
        <taxon>Glomeromycetes</taxon>
        <taxon>Diversisporales</taxon>
        <taxon>Gigasporaceae</taxon>
        <taxon>Dentiscutata</taxon>
    </lineage>
</organism>
<accession>A0A9N9HY19</accession>
<feature type="non-terminal residue" evidence="1">
    <location>
        <position position="74"/>
    </location>
</feature>
<sequence>SKEILTGKTSQNSLIFAKSNRLRLVNTIEKESQFDSSKGLKKPIRNTLIEEVADLDSVVAEVVITEAVEVVVVG</sequence>
<keyword evidence="2" id="KW-1185">Reference proteome</keyword>
<gene>
    <name evidence="1" type="ORF">DERYTH_LOCUS13583</name>
</gene>
<comment type="caution">
    <text evidence="1">The sequence shown here is derived from an EMBL/GenBank/DDBJ whole genome shotgun (WGS) entry which is preliminary data.</text>
</comment>
<dbReference type="EMBL" id="CAJVPY010009639">
    <property type="protein sequence ID" value="CAG8710931.1"/>
    <property type="molecule type" value="Genomic_DNA"/>
</dbReference>
<evidence type="ECO:0000313" key="2">
    <source>
        <dbReference type="Proteomes" id="UP000789405"/>
    </source>
</evidence>
<evidence type="ECO:0000313" key="1">
    <source>
        <dbReference type="EMBL" id="CAG8710931.1"/>
    </source>
</evidence>
<dbReference type="Proteomes" id="UP000789405">
    <property type="component" value="Unassembled WGS sequence"/>
</dbReference>
<reference evidence="1" key="1">
    <citation type="submission" date="2021-06" db="EMBL/GenBank/DDBJ databases">
        <authorList>
            <person name="Kallberg Y."/>
            <person name="Tangrot J."/>
            <person name="Rosling A."/>
        </authorList>
    </citation>
    <scope>NUCLEOTIDE SEQUENCE</scope>
    <source>
        <strain evidence="1">MA453B</strain>
    </source>
</reference>
<protein>
    <submittedName>
        <fullName evidence="1">18926_t:CDS:1</fullName>
    </submittedName>
</protein>